<evidence type="ECO:0000256" key="1">
    <source>
        <dbReference type="SAM" id="SignalP"/>
    </source>
</evidence>
<evidence type="ECO:0008006" key="4">
    <source>
        <dbReference type="Google" id="ProtNLM"/>
    </source>
</evidence>
<name>A0A9J7BWF3_9BACT</name>
<gene>
    <name evidence="2" type="ORF">MOP44_05230</name>
</gene>
<accession>A0A9J7BWF3</accession>
<keyword evidence="1" id="KW-0732">Signal</keyword>
<dbReference type="Proteomes" id="UP001059380">
    <property type="component" value="Chromosome"/>
</dbReference>
<sequence>MRRFGLVALGAVLLLMPVVPHAQDAQTKSVEDSATKNARQARTVLDAMLQAMGGQAWLDVKNRYQHGHIAGFYHGVPNPGTLEVFEYHAWPDRDRIDATKKRDVVTFYVGREAWELTYRGKRPLPQEQLDDYLRRRDHSIETAMKVWLHDPKTILVYEGQRLAARHLTDQVTLISANNEALTIMIDTQTHLPVKRDFQWRDPEYKDKNTDSEEYDDYHTFDGIPTPMRITRYKNDEIVRQYYIDKVDYNQDLGADFWNVNATAARIKK</sequence>
<proteinExistence type="predicted"/>
<dbReference type="KEGG" id="orp:MOP44_05230"/>
<dbReference type="EMBL" id="CP093313">
    <property type="protein sequence ID" value="UWZ85341.1"/>
    <property type="molecule type" value="Genomic_DNA"/>
</dbReference>
<evidence type="ECO:0000313" key="2">
    <source>
        <dbReference type="EMBL" id="UWZ85341.1"/>
    </source>
</evidence>
<dbReference type="AlphaFoldDB" id="A0A9J7BWF3"/>
<evidence type="ECO:0000313" key="3">
    <source>
        <dbReference type="Proteomes" id="UP001059380"/>
    </source>
</evidence>
<feature type="chain" id="PRO_5039898576" description="Outer membrane lipoprotein-sorting protein" evidence="1">
    <location>
        <begin position="23"/>
        <end position="268"/>
    </location>
</feature>
<protein>
    <recommendedName>
        <fullName evidence="4">Outer membrane lipoprotein-sorting protein</fullName>
    </recommendedName>
</protein>
<keyword evidence="3" id="KW-1185">Reference proteome</keyword>
<feature type="signal peptide" evidence="1">
    <location>
        <begin position="1"/>
        <end position="22"/>
    </location>
</feature>
<reference evidence="2" key="1">
    <citation type="submission" date="2021-04" db="EMBL/GenBank/DDBJ databases">
        <title>Phylogenetic analysis of Acidobacteriaceae.</title>
        <authorList>
            <person name="Qiu L."/>
            <person name="Zhang Q."/>
        </authorList>
    </citation>
    <scope>NUCLEOTIDE SEQUENCE</scope>
    <source>
        <strain evidence="2">DSM 25168</strain>
    </source>
</reference>
<organism evidence="2 3">
    <name type="scientific">Occallatibacter riparius</name>
    <dbReference type="NCBI Taxonomy" id="1002689"/>
    <lineage>
        <taxon>Bacteria</taxon>
        <taxon>Pseudomonadati</taxon>
        <taxon>Acidobacteriota</taxon>
        <taxon>Terriglobia</taxon>
        <taxon>Terriglobales</taxon>
        <taxon>Acidobacteriaceae</taxon>
        <taxon>Occallatibacter</taxon>
    </lineage>
</organism>
<dbReference type="RefSeq" id="WP_260794858.1">
    <property type="nucleotide sequence ID" value="NZ_CP093313.1"/>
</dbReference>